<dbReference type="Proteomes" id="UP001082899">
    <property type="component" value="Unassembled WGS sequence"/>
</dbReference>
<evidence type="ECO:0000313" key="4">
    <source>
        <dbReference type="Proteomes" id="UP001082899"/>
    </source>
</evidence>
<feature type="domain" description="Kinase OspG kinase" evidence="2">
    <location>
        <begin position="387"/>
        <end position="530"/>
    </location>
</feature>
<dbReference type="InterPro" id="IPR011009">
    <property type="entry name" value="Kinase-like_dom_sf"/>
</dbReference>
<dbReference type="Gene3D" id="1.10.510.10">
    <property type="entry name" value="Transferase(Phosphotransferase) domain 1"/>
    <property type="match status" value="1"/>
</dbReference>
<dbReference type="Pfam" id="PF22303">
    <property type="entry name" value="OspG_kinase"/>
    <property type="match status" value="1"/>
</dbReference>
<reference evidence="3" key="1">
    <citation type="submission" date="2022-11" db="EMBL/GenBank/DDBJ databases">
        <title>Robbsia betulipollinis sp. nov., isolated from pollen of birch (Betula pendula).</title>
        <authorList>
            <person name="Shi H."/>
            <person name="Ambika Manirajan B."/>
            <person name="Ratering S."/>
            <person name="Geissler-Plaum R."/>
            <person name="Schnell S."/>
        </authorList>
    </citation>
    <scope>NUCLEOTIDE SEQUENCE</scope>
    <source>
        <strain evidence="3">Bb-Pol-6</strain>
    </source>
</reference>
<evidence type="ECO:0000256" key="1">
    <source>
        <dbReference type="SAM" id="MobiDB-lite"/>
    </source>
</evidence>
<name>A0ABT3ZHG0_9BURK</name>
<dbReference type="SUPFAM" id="SSF56112">
    <property type="entry name" value="Protein kinase-like (PK-like)"/>
    <property type="match status" value="1"/>
</dbReference>
<feature type="region of interest" description="Disordered" evidence="1">
    <location>
        <begin position="131"/>
        <end position="151"/>
    </location>
</feature>
<dbReference type="EMBL" id="JAPMXC010000001">
    <property type="protein sequence ID" value="MCY0385787.1"/>
    <property type="molecule type" value="Genomic_DNA"/>
</dbReference>
<dbReference type="Gene3D" id="3.30.200.20">
    <property type="entry name" value="Phosphorylase Kinase, domain 1"/>
    <property type="match status" value="1"/>
</dbReference>
<gene>
    <name evidence="3" type="ORF">OVY01_00730</name>
</gene>
<protein>
    <recommendedName>
        <fullName evidence="2">Kinase OspG kinase domain-containing protein</fullName>
    </recommendedName>
</protein>
<sequence>MPTDSIRHRLGNFQEVAAPHPCLSNRVRRHASPCEAAGLNAHIARVTNDPLLQEAERVSRARPSVPPGLAALRAMLLPSMVRTASAMDGAGANKAGTVKLDNPFDCTQGFLKPGTSPAVSPTLARVLASQRRVHPGTDAPDSSKLSARDSDGLQWNGENRVFLKVDNAYPKIAEQNGNRYVITGPCKQRMHVRLTDGQFHVETARERLKNIFVVGSSGRKRARGEDVLMDCGYTLESANALLSTYAFPARGFYTAYEFSLHIEAWEVLPRWAKRFKIAPQGGSSVAGAAVVSESADTPSAIHAFLTTPADSRINPAVRRDPLAFSTDIDEALPGPSQRPDGSLEGSVPEQEIEDAVPLSDTSFDELIEVWDASKPGHRMSLRLGSKLGDGHWGTVYKDAEDPAFVIKRYFQLDDDDEAIDEIYTARCEGEAFRRLYGDDSAQHLKEEDGTQYLRMYRIPGVPLHVLTENSLPIDAVERYVDMLEKLRRQGIMHGDLHSENILWDGEFFWPIDMQDISANYFAANNESKAEYNQMGEDDWQDVYTEIVAKMPSAGKP</sequence>
<evidence type="ECO:0000313" key="3">
    <source>
        <dbReference type="EMBL" id="MCY0385787.1"/>
    </source>
</evidence>
<dbReference type="InterPro" id="IPR054466">
    <property type="entry name" value="OspG_kinase"/>
</dbReference>
<comment type="caution">
    <text evidence="3">The sequence shown here is derived from an EMBL/GenBank/DDBJ whole genome shotgun (WGS) entry which is preliminary data.</text>
</comment>
<organism evidence="3 4">
    <name type="scientific">Robbsia betulipollinis</name>
    <dbReference type="NCBI Taxonomy" id="2981849"/>
    <lineage>
        <taxon>Bacteria</taxon>
        <taxon>Pseudomonadati</taxon>
        <taxon>Pseudomonadota</taxon>
        <taxon>Betaproteobacteria</taxon>
        <taxon>Burkholderiales</taxon>
        <taxon>Burkholderiaceae</taxon>
        <taxon>Robbsia</taxon>
    </lineage>
</organism>
<proteinExistence type="predicted"/>
<accession>A0ABT3ZHG0</accession>
<evidence type="ECO:0000259" key="2">
    <source>
        <dbReference type="Pfam" id="PF22303"/>
    </source>
</evidence>
<feature type="region of interest" description="Disordered" evidence="1">
    <location>
        <begin position="327"/>
        <end position="348"/>
    </location>
</feature>
<keyword evidence="4" id="KW-1185">Reference proteome</keyword>